<dbReference type="Gene3D" id="3.40.50.2300">
    <property type="match status" value="1"/>
</dbReference>
<evidence type="ECO:0000256" key="2">
    <source>
        <dbReference type="ARBA" id="ARBA00023125"/>
    </source>
</evidence>
<dbReference type="InterPro" id="IPR000792">
    <property type="entry name" value="Tscrpt_reg_LuxR_C"/>
</dbReference>
<dbReference type="PATRIC" id="fig|269796.9.peg.2329"/>
<sequence length="212" mass="23176">MRVMIVDDHELFRNGLRFQLAAIDSTLDVVEADTFEDCIRLATEDGPVSKVFLDLMMPDMDWREALSALRRLPDPPDVVVLSGADDVAMIRSAIDHGACGYIPKSLKGDVLESALRLILAGGFYITPEVYRGPRVYDGAVRIMGVGGDDVPLTPRQKEVLAHIDAGLSNRQIAQAMTLSEATVKMHIGRLFKALGAQSRTDALAVARRKGML</sequence>
<dbReference type="AlphaFoldDB" id="Q2RS63"/>
<dbReference type="InterPro" id="IPR058245">
    <property type="entry name" value="NreC/VraR/RcsB-like_REC"/>
</dbReference>
<dbReference type="EMBL" id="CP000230">
    <property type="protein sequence ID" value="ABC23032.1"/>
    <property type="molecule type" value="Genomic_DNA"/>
</dbReference>
<evidence type="ECO:0000259" key="4">
    <source>
        <dbReference type="PROSITE" id="PS50043"/>
    </source>
</evidence>
<protein>
    <submittedName>
        <fullName evidence="6">Two component transcriptional regulator, LuxR family</fullName>
    </submittedName>
</protein>
<dbReference type="Gene3D" id="1.10.10.10">
    <property type="entry name" value="Winged helix-like DNA-binding domain superfamily/Winged helix DNA-binding domain"/>
    <property type="match status" value="1"/>
</dbReference>
<dbReference type="PROSITE" id="PS50043">
    <property type="entry name" value="HTH_LUXR_2"/>
    <property type="match status" value="1"/>
</dbReference>
<dbReference type="GO" id="GO:0003677">
    <property type="term" value="F:DNA binding"/>
    <property type="evidence" value="ECO:0007669"/>
    <property type="project" value="UniProtKB-KW"/>
</dbReference>
<name>Q2RS63_RHORT</name>
<dbReference type="CDD" id="cd06170">
    <property type="entry name" value="LuxR_C_like"/>
    <property type="match status" value="1"/>
</dbReference>
<dbReference type="SMART" id="SM00448">
    <property type="entry name" value="REC"/>
    <property type="match status" value="1"/>
</dbReference>
<feature type="modified residue" description="4-aspartylphosphate" evidence="3">
    <location>
        <position position="54"/>
    </location>
</feature>
<dbReference type="InterPro" id="IPR011006">
    <property type="entry name" value="CheY-like_superfamily"/>
</dbReference>
<dbReference type="Pfam" id="PF00072">
    <property type="entry name" value="Response_reg"/>
    <property type="match status" value="1"/>
</dbReference>
<dbReference type="Pfam" id="PF00196">
    <property type="entry name" value="GerE"/>
    <property type="match status" value="1"/>
</dbReference>
<proteinExistence type="predicted"/>
<dbReference type="RefSeq" id="WP_011389887.1">
    <property type="nucleotide sequence ID" value="NC_007643.1"/>
</dbReference>
<dbReference type="PANTHER" id="PTHR45566">
    <property type="entry name" value="HTH-TYPE TRANSCRIPTIONAL REGULATOR YHJB-RELATED"/>
    <property type="match status" value="1"/>
</dbReference>
<dbReference type="PROSITE" id="PS50110">
    <property type="entry name" value="RESPONSE_REGULATORY"/>
    <property type="match status" value="1"/>
</dbReference>
<dbReference type="InterPro" id="IPR001789">
    <property type="entry name" value="Sig_transdc_resp-reg_receiver"/>
</dbReference>
<dbReference type="Proteomes" id="UP000001929">
    <property type="component" value="Chromosome"/>
</dbReference>
<reference evidence="6 7" key="1">
    <citation type="journal article" date="2011" name="Stand. Genomic Sci.">
        <title>Complete genome sequence of Rhodospirillum rubrum type strain (S1).</title>
        <authorList>
            <person name="Munk A.C."/>
            <person name="Copeland A."/>
            <person name="Lucas S."/>
            <person name="Lapidus A."/>
            <person name="Del Rio T.G."/>
            <person name="Barry K."/>
            <person name="Detter J.C."/>
            <person name="Hammon N."/>
            <person name="Israni S."/>
            <person name="Pitluck S."/>
            <person name="Brettin T."/>
            <person name="Bruce D."/>
            <person name="Han C."/>
            <person name="Tapia R."/>
            <person name="Gilna P."/>
            <person name="Schmutz J."/>
            <person name="Larimer F."/>
            <person name="Land M."/>
            <person name="Kyrpides N.C."/>
            <person name="Mavromatis K."/>
            <person name="Richardson P."/>
            <person name="Rohde M."/>
            <person name="Goker M."/>
            <person name="Klenk H.P."/>
            <person name="Zhang Y."/>
            <person name="Roberts G.P."/>
            <person name="Reslewic S."/>
            <person name="Schwartz D.C."/>
        </authorList>
    </citation>
    <scope>NUCLEOTIDE SEQUENCE [LARGE SCALE GENOMIC DNA]</scope>
    <source>
        <strain evidence="7">ATCC 11170 / ATH 1.1.1 / DSM 467 / LMG 4362 / NCIMB 8255 / S1</strain>
    </source>
</reference>
<feature type="domain" description="HTH luxR-type" evidence="4">
    <location>
        <begin position="145"/>
        <end position="210"/>
    </location>
</feature>
<dbReference type="PhylomeDB" id="Q2RS63"/>
<dbReference type="InterPro" id="IPR051015">
    <property type="entry name" value="EvgA-like"/>
</dbReference>
<dbReference type="eggNOG" id="COG2197">
    <property type="taxonomic scope" value="Bacteria"/>
</dbReference>
<keyword evidence="1 3" id="KW-0597">Phosphoprotein</keyword>
<keyword evidence="7" id="KW-1185">Reference proteome</keyword>
<evidence type="ECO:0000256" key="1">
    <source>
        <dbReference type="ARBA" id="ARBA00022553"/>
    </source>
</evidence>
<dbReference type="GO" id="GO:0000160">
    <property type="term" value="P:phosphorelay signal transduction system"/>
    <property type="evidence" value="ECO:0007669"/>
    <property type="project" value="InterPro"/>
</dbReference>
<dbReference type="SMART" id="SM00421">
    <property type="entry name" value="HTH_LUXR"/>
    <property type="match status" value="1"/>
</dbReference>
<dbReference type="InterPro" id="IPR016032">
    <property type="entry name" value="Sig_transdc_resp-reg_C-effctor"/>
</dbReference>
<evidence type="ECO:0000256" key="3">
    <source>
        <dbReference type="PROSITE-ProRule" id="PRU00169"/>
    </source>
</evidence>
<gene>
    <name evidence="6" type="ordered locus">Rru_A2232</name>
</gene>
<keyword evidence="2" id="KW-0238">DNA-binding</keyword>
<dbReference type="GO" id="GO:0006355">
    <property type="term" value="P:regulation of DNA-templated transcription"/>
    <property type="evidence" value="ECO:0007669"/>
    <property type="project" value="InterPro"/>
</dbReference>
<evidence type="ECO:0000313" key="6">
    <source>
        <dbReference type="EMBL" id="ABC23032.1"/>
    </source>
</evidence>
<dbReference type="SUPFAM" id="SSF52172">
    <property type="entry name" value="CheY-like"/>
    <property type="match status" value="1"/>
</dbReference>
<feature type="domain" description="Response regulatory" evidence="5">
    <location>
        <begin position="2"/>
        <end position="119"/>
    </location>
</feature>
<accession>Q2RS63</accession>
<dbReference type="KEGG" id="rru:Rru_A2232"/>
<dbReference type="CDD" id="cd17535">
    <property type="entry name" value="REC_NarL-like"/>
    <property type="match status" value="1"/>
</dbReference>
<dbReference type="HOGENOM" id="CLU_000445_90_8_5"/>
<dbReference type="SUPFAM" id="SSF46894">
    <property type="entry name" value="C-terminal effector domain of the bipartite response regulators"/>
    <property type="match status" value="1"/>
</dbReference>
<evidence type="ECO:0000259" key="5">
    <source>
        <dbReference type="PROSITE" id="PS50110"/>
    </source>
</evidence>
<evidence type="ECO:0000313" key="7">
    <source>
        <dbReference type="Proteomes" id="UP000001929"/>
    </source>
</evidence>
<dbReference type="PANTHER" id="PTHR45566:SF2">
    <property type="entry name" value="NARL SUBFAMILY"/>
    <property type="match status" value="1"/>
</dbReference>
<dbReference type="STRING" id="269796.Rru_A2232"/>
<dbReference type="PRINTS" id="PR00038">
    <property type="entry name" value="HTHLUXR"/>
</dbReference>
<organism evidence="6 7">
    <name type="scientific">Rhodospirillum rubrum (strain ATCC 11170 / ATH 1.1.1 / DSM 467 / LMG 4362 / NCIMB 8255 / S1)</name>
    <dbReference type="NCBI Taxonomy" id="269796"/>
    <lineage>
        <taxon>Bacteria</taxon>
        <taxon>Pseudomonadati</taxon>
        <taxon>Pseudomonadota</taxon>
        <taxon>Alphaproteobacteria</taxon>
        <taxon>Rhodospirillales</taxon>
        <taxon>Rhodospirillaceae</taxon>
        <taxon>Rhodospirillum</taxon>
    </lineage>
</organism>
<dbReference type="EnsemblBacteria" id="ABC23032">
    <property type="protein sequence ID" value="ABC23032"/>
    <property type="gene ID" value="Rru_A2232"/>
</dbReference>
<dbReference type="InterPro" id="IPR036388">
    <property type="entry name" value="WH-like_DNA-bd_sf"/>
</dbReference>